<dbReference type="EMBL" id="LQYT01000001">
    <property type="protein sequence ID" value="KYD23142.1"/>
    <property type="molecule type" value="Genomic_DNA"/>
</dbReference>
<organism evidence="1 2">
    <name type="scientific">Caldibacillus debilis</name>
    <dbReference type="NCBI Taxonomy" id="301148"/>
    <lineage>
        <taxon>Bacteria</taxon>
        <taxon>Bacillati</taxon>
        <taxon>Bacillota</taxon>
        <taxon>Bacilli</taxon>
        <taxon>Bacillales</taxon>
        <taxon>Bacillaceae</taxon>
        <taxon>Caldibacillus</taxon>
    </lineage>
</organism>
<proteinExistence type="predicted"/>
<evidence type="ECO:0000313" key="1">
    <source>
        <dbReference type="EMBL" id="KYD23142.1"/>
    </source>
</evidence>
<protein>
    <submittedName>
        <fullName evidence="1">Uncharacterized protein</fullName>
    </submittedName>
</protein>
<sequence length="57" mass="6687">MEVIYSTLNELRKKEGISENKEIKRVISEEEAKELIKMASDEKTFIEKVNELLRESS</sequence>
<reference evidence="1 2" key="1">
    <citation type="submission" date="2016-01" db="EMBL/GenBank/DDBJ databases">
        <title>Draft Genome Sequences of Seven Thermophilic Sporeformers Isolated from Foods.</title>
        <authorList>
            <person name="Berendsen E.M."/>
            <person name="Wells-Bennik M.H."/>
            <person name="Krawcyk A.O."/>
            <person name="De Jong A."/>
            <person name="Holsappel S."/>
            <person name="Eijlander R.T."/>
            <person name="Kuipers O.P."/>
        </authorList>
    </citation>
    <scope>NUCLEOTIDE SEQUENCE [LARGE SCALE GENOMIC DNA]</scope>
    <source>
        <strain evidence="1 2">B4135</strain>
    </source>
</reference>
<evidence type="ECO:0000313" key="2">
    <source>
        <dbReference type="Proteomes" id="UP000075683"/>
    </source>
</evidence>
<accession>A0A150MFS8</accession>
<gene>
    <name evidence="1" type="ORF">B4135_0965</name>
</gene>
<name>A0A150MFS8_9BACI</name>
<comment type="caution">
    <text evidence="1">The sequence shown here is derived from an EMBL/GenBank/DDBJ whole genome shotgun (WGS) entry which is preliminary data.</text>
</comment>
<dbReference type="AlphaFoldDB" id="A0A150MFS8"/>
<dbReference type="Proteomes" id="UP000075683">
    <property type="component" value="Unassembled WGS sequence"/>
</dbReference>